<evidence type="ECO:0000259" key="8">
    <source>
        <dbReference type="PROSITE" id="PS50109"/>
    </source>
</evidence>
<dbReference type="PANTHER" id="PTHR43547">
    <property type="entry name" value="TWO-COMPONENT HISTIDINE KINASE"/>
    <property type="match status" value="1"/>
</dbReference>
<name>A0A1W6LI32_9BURK</name>
<dbReference type="KEGG" id="rgu:A4W93_13785"/>
<evidence type="ECO:0000313" key="10">
    <source>
        <dbReference type="EMBL" id="ARN23878.1"/>
    </source>
</evidence>
<dbReference type="SUPFAM" id="SSF47384">
    <property type="entry name" value="Homodimeric domain of signal transducing histidine kinase"/>
    <property type="match status" value="1"/>
</dbReference>
<protein>
    <recommendedName>
        <fullName evidence="3">histidine kinase</fullName>
        <ecNumber evidence="3">2.7.13.3</ecNumber>
    </recommendedName>
</protein>
<keyword evidence="4 7" id="KW-0597">Phosphoprotein</keyword>
<evidence type="ECO:0000256" key="4">
    <source>
        <dbReference type="ARBA" id="ARBA00022553"/>
    </source>
</evidence>
<dbReference type="InterPro" id="IPR004358">
    <property type="entry name" value="Sig_transdc_His_kin-like_C"/>
</dbReference>
<evidence type="ECO:0000256" key="3">
    <source>
        <dbReference type="ARBA" id="ARBA00012438"/>
    </source>
</evidence>
<dbReference type="SUPFAM" id="SSF55874">
    <property type="entry name" value="ATPase domain of HSP90 chaperone/DNA topoisomerase II/histidine kinase"/>
    <property type="match status" value="1"/>
</dbReference>
<dbReference type="PRINTS" id="PR00344">
    <property type="entry name" value="BCTRLSENSOR"/>
</dbReference>
<dbReference type="STRING" id="946333.A4W93_13785"/>
<dbReference type="Proteomes" id="UP000193427">
    <property type="component" value="Chromosome"/>
</dbReference>
<dbReference type="GO" id="GO:0005886">
    <property type="term" value="C:plasma membrane"/>
    <property type="evidence" value="ECO:0007669"/>
    <property type="project" value="UniProtKB-SubCell"/>
</dbReference>
<dbReference type="InterPro" id="IPR036097">
    <property type="entry name" value="HisK_dim/P_sf"/>
</dbReference>
<keyword evidence="11" id="KW-1185">Reference proteome</keyword>
<sequence length="697" mass="75241">MPEKLLVFETVLEELGQNIVSVRSGSDALREILRREFAVILLDVNMPDIDGFETAGLIRRYKRSAHTPIIFITSYADEVQTVRGYSLGAVDYILSPVVPEVLRSKVKVFVDLHLMQRRLRVQADERVALAQAEAARVAAEESTQRAGFLSHASSVLGGSLDLEVGARRLIELVVPGLADRATVVLPGETDDHTQVFRSEGSPPEVSGCPMTSLEPDERDAIARSMAERRVVQVAREVEGSGWGPPAAAVPLMIGQKVLGTLWIDPVRDAANPLHWGTLEDLAGRAAIAFENARLYRTLQVEIEERRAAETKLQESSRRKDEFLAMLSHELRNPLAPIRNALEVIRRVAPPDPKLSWATDVTGRQVKHLTRLVEELLDVARISQGKIALQTEVLDLRTVISMALETARPALESRSHRVTHRLPDHPVLLRGDAARLAQVVSNLLHNAAKYTESGGDVSVVLEVTSGLASITVSDTGIGIEADLLPNVFDLFEQGKRSLDRSQGGLGVGLTLVQRLVRLHKGDVSVTSRGAGQGSTFRVVLPCLSEVVTPQAEPDVPAAEAAATSASRVLVVDDNRDAAATTAMCLEIAGHEVRTVHDGLQALALAPTFAPDVVVLDIGLPGLDGYAVAARLRALPQTSRSLMIAVTGYGRDAERQQALDAGFDAHLVKPAEPVRLVELIARWRESAAGGAGSAAPFTA</sequence>
<proteinExistence type="predicted"/>
<feature type="modified residue" description="4-aspartylphosphate" evidence="7">
    <location>
        <position position="43"/>
    </location>
</feature>
<gene>
    <name evidence="10" type="ORF">A4W93_13785</name>
</gene>
<evidence type="ECO:0000256" key="7">
    <source>
        <dbReference type="PROSITE-ProRule" id="PRU00169"/>
    </source>
</evidence>
<dbReference type="EMBL" id="CP015118">
    <property type="protein sequence ID" value="ARN23878.1"/>
    <property type="molecule type" value="Genomic_DNA"/>
</dbReference>
<dbReference type="InterPro" id="IPR029016">
    <property type="entry name" value="GAF-like_dom_sf"/>
</dbReference>
<dbReference type="Gene3D" id="3.40.50.2300">
    <property type="match status" value="2"/>
</dbReference>
<dbReference type="InterPro" id="IPR003594">
    <property type="entry name" value="HATPase_dom"/>
</dbReference>
<dbReference type="PROSITE" id="PS50110">
    <property type="entry name" value="RESPONSE_REGULATORY"/>
    <property type="match status" value="2"/>
</dbReference>
<dbReference type="Pfam" id="PF00512">
    <property type="entry name" value="HisKA"/>
    <property type="match status" value="1"/>
</dbReference>
<dbReference type="InterPro" id="IPR003661">
    <property type="entry name" value="HisK_dim/P_dom"/>
</dbReference>
<feature type="domain" description="Response regulatory" evidence="9">
    <location>
        <begin position="1"/>
        <end position="110"/>
    </location>
</feature>
<dbReference type="SMART" id="SM00387">
    <property type="entry name" value="HATPase_c"/>
    <property type="match status" value="1"/>
</dbReference>
<reference evidence="10 11" key="1">
    <citation type="submission" date="2016-04" db="EMBL/GenBank/DDBJ databases">
        <title>Complete genome sequence of natural rubber-degrading, novel Gram-negative bacterium, Rhizobacter gummiphilus strain NS21.</title>
        <authorList>
            <person name="Tabata M."/>
            <person name="Kasai D."/>
            <person name="Fukuda M."/>
        </authorList>
    </citation>
    <scope>NUCLEOTIDE SEQUENCE [LARGE SCALE GENOMIC DNA]</scope>
    <source>
        <strain evidence="10 11">NS21</strain>
    </source>
</reference>
<accession>A0A1W6LI32</accession>
<evidence type="ECO:0000313" key="11">
    <source>
        <dbReference type="Proteomes" id="UP000193427"/>
    </source>
</evidence>
<dbReference type="CDD" id="cd17580">
    <property type="entry name" value="REC_2_DhkD-like"/>
    <property type="match status" value="1"/>
</dbReference>
<comment type="catalytic activity">
    <reaction evidence="1">
        <text>ATP + protein L-histidine = ADP + protein N-phospho-L-histidine.</text>
        <dbReference type="EC" id="2.7.13.3"/>
    </reaction>
</comment>
<dbReference type="PROSITE" id="PS50109">
    <property type="entry name" value="HIS_KIN"/>
    <property type="match status" value="1"/>
</dbReference>
<evidence type="ECO:0000256" key="1">
    <source>
        <dbReference type="ARBA" id="ARBA00000085"/>
    </source>
</evidence>
<dbReference type="CDD" id="cd00082">
    <property type="entry name" value="HisKA"/>
    <property type="match status" value="1"/>
</dbReference>
<feature type="modified residue" description="4-aspartylphosphate" evidence="7">
    <location>
        <position position="615"/>
    </location>
</feature>
<evidence type="ECO:0000256" key="6">
    <source>
        <dbReference type="ARBA" id="ARBA00022777"/>
    </source>
</evidence>
<dbReference type="Gene3D" id="3.30.450.40">
    <property type="match status" value="1"/>
</dbReference>
<keyword evidence="6" id="KW-0418">Kinase</keyword>
<dbReference type="AlphaFoldDB" id="A0A1W6LI32"/>
<dbReference type="SUPFAM" id="SSF55781">
    <property type="entry name" value="GAF domain-like"/>
    <property type="match status" value="1"/>
</dbReference>
<feature type="domain" description="Histidine kinase" evidence="8">
    <location>
        <begin position="325"/>
        <end position="543"/>
    </location>
</feature>
<evidence type="ECO:0000256" key="5">
    <source>
        <dbReference type="ARBA" id="ARBA00022679"/>
    </source>
</evidence>
<dbReference type="PANTHER" id="PTHR43547:SF2">
    <property type="entry name" value="HYBRID SIGNAL TRANSDUCTION HISTIDINE KINASE C"/>
    <property type="match status" value="1"/>
</dbReference>
<dbReference type="InterPro" id="IPR036890">
    <property type="entry name" value="HATPase_C_sf"/>
</dbReference>
<dbReference type="Pfam" id="PF00072">
    <property type="entry name" value="Response_reg"/>
    <property type="match status" value="2"/>
</dbReference>
<dbReference type="GO" id="GO:0000155">
    <property type="term" value="F:phosphorelay sensor kinase activity"/>
    <property type="evidence" value="ECO:0007669"/>
    <property type="project" value="InterPro"/>
</dbReference>
<comment type="subcellular location">
    <subcellularLocation>
        <location evidence="2">Cell inner membrane</location>
        <topology evidence="2">Multi-pass membrane protein</topology>
    </subcellularLocation>
</comment>
<evidence type="ECO:0000259" key="9">
    <source>
        <dbReference type="PROSITE" id="PS50110"/>
    </source>
</evidence>
<dbReference type="InterPro" id="IPR005467">
    <property type="entry name" value="His_kinase_dom"/>
</dbReference>
<dbReference type="FunFam" id="3.30.565.10:FF:000006">
    <property type="entry name" value="Sensor histidine kinase WalK"/>
    <property type="match status" value="1"/>
</dbReference>
<dbReference type="Pfam" id="PF02518">
    <property type="entry name" value="HATPase_c"/>
    <property type="match status" value="1"/>
</dbReference>
<dbReference type="SUPFAM" id="SSF52172">
    <property type="entry name" value="CheY-like"/>
    <property type="match status" value="2"/>
</dbReference>
<dbReference type="OrthoDB" id="9768069at2"/>
<dbReference type="SMART" id="SM00448">
    <property type="entry name" value="REC"/>
    <property type="match status" value="2"/>
</dbReference>
<dbReference type="Gene3D" id="3.30.565.10">
    <property type="entry name" value="Histidine kinase-like ATPase, C-terminal domain"/>
    <property type="match status" value="1"/>
</dbReference>
<evidence type="ECO:0000256" key="2">
    <source>
        <dbReference type="ARBA" id="ARBA00004429"/>
    </source>
</evidence>
<dbReference type="Gene3D" id="1.10.287.130">
    <property type="match status" value="1"/>
</dbReference>
<dbReference type="InterPro" id="IPR011006">
    <property type="entry name" value="CheY-like_superfamily"/>
</dbReference>
<organism evidence="10 11">
    <name type="scientific">Piscinibacter gummiphilus</name>
    <dbReference type="NCBI Taxonomy" id="946333"/>
    <lineage>
        <taxon>Bacteria</taxon>
        <taxon>Pseudomonadati</taxon>
        <taxon>Pseudomonadota</taxon>
        <taxon>Betaproteobacteria</taxon>
        <taxon>Burkholderiales</taxon>
        <taxon>Sphaerotilaceae</taxon>
        <taxon>Piscinibacter</taxon>
    </lineage>
</organism>
<dbReference type="InterPro" id="IPR001789">
    <property type="entry name" value="Sig_transdc_resp-reg_receiver"/>
</dbReference>
<keyword evidence="5" id="KW-0808">Transferase</keyword>
<dbReference type="SMART" id="SM00388">
    <property type="entry name" value="HisKA"/>
    <property type="match status" value="1"/>
</dbReference>
<feature type="domain" description="Response regulatory" evidence="9">
    <location>
        <begin position="566"/>
        <end position="682"/>
    </location>
</feature>
<dbReference type="EC" id="2.7.13.3" evidence="3"/>